<comment type="subcellular location">
    <subcellularLocation>
        <location evidence="1 8">Cell outer membrane</location>
        <topology evidence="1 8">Multi-pass membrane protein</topology>
    </subcellularLocation>
</comment>
<evidence type="ECO:0000256" key="1">
    <source>
        <dbReference type="ARBA" id="ARBA00004571"/>
    </source>
</evidence>
<dbReference type="InterPro" id="IPR012910">
    <property type="entry name" value="Plug_dom"/>
</dbReference>
<evidence type="ECO:0000256" key="8">
    <source>
        <dbReference type="PROSITE-ProRule" id="PRU01360"/>
    </source>
</evidence>
<evidence type="ECO:0000313" key="12">
    <source>
        <dbReference type="Proteomes" id="UP001595526"/>
    </source>
</evidence>
<feature type="chain" id="PRO_5045416296" evidence="9">
    <location>
        <begin position="26"/>
        <end position="800"/>
    </location>
</feature>
<dbReference type="RefSeq" id="WP_379023660.1">
    <property type="nucleotide sequence ID" value="NZ_JBHRTA010000038.1"/>
</dbReference>
<comment type="caution">
    <text evidence="11">The sequence shown here is derived from an EMBL/GenBank/DDBJ whole genome shotgun (WGS) entry which is preliminary data.</text>
</comment>
<name>A0ABV7JNR4_9SPHI</name>
<feature type="signal peptide" evidence="9">
    <location>
        <begin position="1"/>
        <end position="25"/>
    </location>
</feature>
<dbReference type="Gene3D" id="2.40.170.20">
    <property type="entry name" value="TonB-dependent receptor, beta-barrel domain"/>
    <property type="match status" value="1"/>
</dbReference>
<evidence type="ECO:0000256" key="2">
    <source>
        <dbReference type="ARBA" id="ARBA00022448"/>
    </source>
</evidence>
<dbReference type="Proteomes" id="UP001595526">
    <property type="component" value="Unassembled WGS sequence"/>
</dbReference>
<comment type="similarity">
    <text evidence="8">Belongs to the TonB-dependent receptor family.</text>
</comment>
<dbReference type="SUPFAM" id="SSF56935">
    <property type="entry name" value="Porins"/>
    <property type="match status" value="1"/>
</dbReference>
<keyword evidence="7 8" id="KW-0998">Cell outer membrane</keyword>
<protein>
    <submittedName>
        <fullName evidence="11">TonB-dependent receptor plug domain-containing protein</fullName>
    </submittedName>
</protein>
<evidence type="ECO:0000256" key="4">
    <source>
        <dbReference type="ARBA" id="ARBA00022692"/>
    </source>
</evidence>
<evidence type="ECO:0000256" key="9">
    <source>
        <dbReference type="SAM" id="SignalP"/>
    </source>
</evidence>
<keyword evidence="6 8" id="KW-0472">Membrane</keyword>
<gene>
    <name evidence="11" type="ORF">ACFOET_13985</name>
</gene>
<dbReference type="PANTHER" id="PTHR30069">
    <property type="entry name" value="TONB-DEPENDENT OUTER MEMBRANE RECEPTOR"/>
    <property type="match status" value="1"/>
</dbReference>
<accession>A0ABV7JNR4</accession>
<dbReference type="Pfam" id="PF07715">
    <property type="entry name" value="Plug"/>
    <property type="match status" value="1"/>
</dbReference>
<sequence>MKVPRRSVWILLISLFSASPLAVSAQELLVMDSLVVSNRSGLENTLQGNVAGLRVKSWSGTPGTQAIINIRGLSLDPTDDSTLPLILINGIPIIAGPSPVTAINPLSYYSPEQIERIEVIKSIDQLAAYGVQAPNGAINIVMKEGTAGPLHVRASAFAGANFLSDFNYRKDAFYDFNTIARREVYRSGSMVQEQRVLVDGGGDFGSYLFGLDNHQDKGGFRSATFGRQSLFLNARYNITPKLEAHFYNNLALADRNGRYAGEYDRRLPLSVIDEETAFMDKKRNVALLSTMGLTYRFHPNLSIRSLAGLSYEGASRDTYIPSDILNGNIYASSEAYKRQLITINTSLNYRTSLSDQWKMDMTLGHELRNTDNRLTSVDGGRSLESGGSNFVKVVTGYNANQTEALSDHNVERLLSFFGVWKWDYRDDLQLNLTLRTDGSSLYERKWGLYPALGFSYHLKNAWNVPLTVSASAGKTGVLNRPEAYRGELIGMGDYYNANMLGVGQLYPAFRDAKSADVYQFDAGVSYALTPSLTLSVDYFSKTYQDFAYLRYLPNIQGVDYQYETGAKLGLSGFEFTLDGRWVQTERFSWSTNLNLAAYRNRVKELPQDLANTSLSHLVALGTGDPITSLIAYEGGQQKVVGNSEATRFGGFSNFLSFGNITASFTLTYAAGADVIAESFSSRYAVASIGGAFPLKQAETPYYFMEGDGVNAVYQGIRTIEDGSFIRLSRAAVAYRLGSVLKSSLPLSDAELFVRGDNLLTLSKYGGINPEENVAGIRASDLRHTGTPLPAAIVLGLKLVF</sequence>
<feature type="domain" description="TonB-dependent receptor plug" evidence="10">
    <location>
        <begin position="39"/>
        <end position="137"/>
    </location>
</feature>
<dbReference type="PANTHER" id="PTHR30069:SF29">
    <property type="entry name" value="HEMOGLOBIN AND HEMOGLOBIN-HAPTOGLOBIN-BINDING PROTEIN 1-RELATED"/>
    <property type="match status" value="1"/>
</dbReference>
<keyword evidence="4 8" id="KW-0812">Transmembrane</keyword>
<evidence type="ECO:0000313" key="11">
    <source>
        <dbReference type="EMBL" id="MFC3198727.1"/>
    </source>
</evidence>
<evidence type="ECO:0000259" key="10">
    <source>
        <dbReference type="Pfam" id="PF07715"/>
    </source>
</evidence>
<dbReference type="Gene3D" id="2.170.130.10">
    <property type="entry name" value="TonB-dependent receptor, plug domain"/>
    <property type="match status" value="1"/>
</dbReference>
<dbReference type="PROSITE" id="PS52016">
    <property type="entry name" value="TONB_DEPENDENT_REC_3"/>
    <property type="match status" value="1"/>
</dbReference>
<dbReference type="InterPro" id="IPR036942">
    <property type="entry name" value="Beta-barrel_TonB_sf"/>
</dbReference>
<keyword evidence="5 9" id="KW-0732">Signal</keyword>
<evidence type="ECO:0000256" key="7">
    <source>
        <dbReference type="ARBA" id="ARBA00023237"/>
    </source>
</evidence>
<evidence type="ECO:0000256" key="5">
    <source>
        <dbReference type="ARBA" id="ARBA00022729"/>
    </source>
</evidence>
<dbReference type="InterPro" id="IPR039426">
    <property type="entry name" value="TonB-dep_rcpt-like"/>
</dbReference>
<keyword evidence="12" id="KW-1185">Reference proteome</keyword>
<proteinExistence type="inferred from homology"/>
<evidence type="ECO:0000256" key="6">
    <source>
        <dbReference type="ARBA" id="ARBA00023136"/>
    </source>
</evidence>
<keyword evidence="11" id="KW-0675">Receptor</keyword>
<keyword evidence="2 8" id="KW-0813">Transport</keyword>
<keyword evidence="3 8" id="KW-1134">Transmembrane beta strand</keyword>
<dbReference type="EMBL" id="JBHRTA010000038">
    <property type="protein sequence ID" value="MFC3198727.1"/>
    <property type="molecule type" value="Genomic_DNA"/>
</dbReference>
<organism evidence="11 12">
    <name type="scientific">Parapedobacter deserti</name>
    <dbReference type="NCBI Taxonomy" id="1912957"/>
    <lineage>
        <taxon>Bacteria</taxon>
        <taxon>Pseudomonadati</taxon>
        <taxon>Bacteroidota</taxon>
        <taxon>Sphingobacteriia</taxon>
        <taxon>Sphingobacteriales</taxon>
        <taxon>Sphingobacteriaceae</taxon>
        <taxon>Parapedobacter</taxon>
    </lineage>
</organism>
<dbReference type="InterPro" id="IPR037066">
    <property type="entry name" value="Plug_dom_sf"/>
</dbReference>
<reference evidence="12" key="1">
    <citation type="journal article" date="2019" name="Int. J. Syst. Evol. Microbiol.">
        <title>The Global Catalogue of Microorganisms (GCM) 10K type strain sequencing project: providing services to taxonomists for standard genome sequencing and annotation.</title>
        <authorList>
            <consortium name="The Broad Institute Genomics Platform"/>
            <consortium name="The Broad Institute Genome Sequencing Center for Infectious Disease"/>
            <person name="Wu L."/>
            <person name="Ma J."/>
        </authorList>
    </citation>
    <scope>NUCLEOTIDE SEQUENCE [LARGE SCALE GENOMIC DNA]</scope>
    <source>
        <strain evidence="12">KCTC 52416</strain>
    </source>
</reference>
<evidence type="ECO:0000256" key="3">
    <source>
        <dbReference type="ARBA" id="ARBA00022452"/>
    </source>
</evidence>